<reference evidence="1 2" key="1">
    <citation type="submission" date="2021-06" db="EMBL/GenBank/DDBJ databases">
        <title>Caerostris extrusa draft genome.</title>
        <authorList>
            <person name="Kono N."/>
            <person name="Arakawa K."/>
        </authorList>
    </citation>
    <scope>NUCLEOTIDE SEQUENCE [LARGE SCALE GENOMIC DNA]</scope>
</reference>
<dbReference type="Proteomes" id="UP001054945">
    <property type="component" value="Unassembled WGS sequence"/>
</dbReference>
<evidence type="ECO:0000313" key="1">
    <source>
        <dbReference type="EMBL" id="GIY52122.1"/>
    </source>
</evidence>
<organism evidence="1 2">
    <name type="scientific">Caerostris extrusa</name>
    <name type="common">Bark spider</name>
    <name type="synonym">Caerostris bankana</name>
    <dbReference type="NCBI Taxonomy" id="172846"/>
    <lineage>
        <taxon>Eukaryota</taxon>
        <taxon>Metazoa</taxon>
        <taxon>Ecdysozoa</taxon>
        <taxon>Arthropoda</taxon>
        <taxon>Chelicerata</taxon>
        <taxon>Arachnida</taxon>
        <taxon>Araneae</taxon>
        <taxon>Araneomorphae</taxon>
        <taxon>Entelegynae</taxon>
        <taxon>Araneoidea</taxon>
        <taxon>Araneidae</taxon>
        <taxon>Caerostris</taxon>
    </lineage>
</organism>
<proteinExistence type="predicted"/>
<protein>
    <submittedName>
        <fullName evidence="1">Uncharacterized protein</fullName>
    </submittedName>
</protein>
<accession>A0AAV4U377</accession>
<dbReference type="AlphaFoldDB" id="A0AAV4U377"/>
<comment type="caution">
    <text evidence="1">The sequence shown here is derived from an EMBL/GenBank/DDBJ whole genome shotgun (WGS) entry which is preliminary data.</text>
</comment>
<name>A0AAV4U377_CAEEX</name>
<gene>
    <name evidence="1" type="ORF">CEXT_395961</name>
</gene>
<keyword evidence="2" id="KW-1185">Reference proteome</keyword>
<sequence length="116" mass="12873">MVLQEPEFSVNISHTVVLPLGTDKTALGGETTPEPIPLLPSVQLRCMTDYRNTLKGSQVQSRFKVVDSPVIHLCCNGTAMNAEHLLVCSVLFHISDFFQILGDEEPSKLFEDLILF</sequence>
<dbReference type="EMBL" id="BPLR01012197">
    <property type="protein sequence ID" value="GIY52122.1"/>
    <property type="molecule type" value="Genomic_DNA"/>
</dbReference>
<evidence type="ECO:0000313" key="2">
    <source>
        <dbReference type="Proteomes" id="UP001054945"/>
    </source>
</evidence>